<dbReference type="FunFam" id="3.40.50.410:FF:000007">
    <property type="entry name" value="Calcium voltage-gated channel auxiliary subunit alpha2delta 3"/>
    <property type="match status" value="1"/>
</dbReference>
<reference evidence="17" key="1">
    <citation type="submission" date="2003-08" db="EMBL/GenBank/DDBJ databases">
        <authorList>
            <person name="Birren B."/>
            <person name="Nusbaum C."/>
            <person name="Abebe A."/>
            <person name="Abouelleil A."/>
            <person name="Adekoya E."/>
            <person name="Ait-zahra M."/>
            <person name="Allen N."/>
            <person name="Allen T."/>
            <person name="An P."/>
            <person name="Anderson M."/>
            <person name="Anderson S."/>
            <person name="Arachchi H."/>
            <person name="Armbruster J."/>
            <person name="Bachantsang P."/>
            <person name="Baldwin J."/>
            <person name="Barry A."/>
            <person name="Bayul T."/>
            <person name="Blitshsteyn B."/>
            <person name="Bloom T."/>
            <person name="Blye J."/>
            <person name="Boguslavskiy L."/>
            <person name="Borowsky M."/>
            <person name="Boukhgalter B."/>
            <person name="Brunache A."/>
            <person name="Butler J."/>
            <person name="Calixte N."/>
            <person name="Calvo S."/>
            <person name="Camarata J."/>
            <person name="Campo K."/>
            <person name="Chang J."/>
            <person name="Cheshatsang Y."/>
            <person name="Citroen M."/>
            <person name="Collymore A."/>
            <person name="Considine T."/>
            <person name="Cook A."/>
            <person name="Cooke P."/>
            <person name="Corum B."/>
            <person name="Cuomo C."/>
            <person name="David R."/>
            <person name="Dawoe T."/>
            <person name="Degray S."/>
            <person name="Dodge S."/>
            <person name="Dooley K."/>
            <person name="Dorje P."/>
            <person name="Dorjee K."/>
            <person name="Dorris L."/>
            <person name="Duffey N."/>
            <person name="Dupes A."/>
            <person name="Elkins T."/>
            <person name="Engels R."/>
            <person name="Erickson J."/>
            <person name="Farina A."/>
            <person name="Faro S."/>
            <person name="Ferreira P."/>
            <person name="Fischer H."/>
            <person name="Fitzgerald M."/>
            <person name="Foley K."/>
            <person name="Gage D."/>
            <person name="Galagan J."/>
            <person name="Gearin G."/>
            <person name="Gnerre S."/>
            <person name="Gnirke A."/>
            <person name="Goyette A."/>
            <person name="Graham J."/>
            <person name="Grandbois E."/>
            <person name="Gyaltsen K."/>
            <person name="Hafez N."/>
            <person name="Hagopian D."/>
            <person name="Hagos B."/>
            <person name="Hall J."/>
            <person name="Hatcher B."/>
            <person name="Heller A."/>
            <person name="Higgins H."/>
            <person name="Honan T."/>
            <person name="Horn A."/>
            <person name="Houde N."/>
            <person name="Hughes L."/>
            <person name="Hulme W."/>
            <person name="Husby E."/>
            <person name="Iliev I."/>
            <person name="Jaffe D."/>
            <person name="Jones C."/>
            <person name="Kamal M."/>
            <person name="Kamat A."/>
            <person name="Kamvysselis M."/>
            <person name="Karlsson E."/>
            <person name="Kells C."/>
            <person name="Kieu A."/>
            <person name="Kisner P."/>
            <person name="Kodira C."/>
            <person name="Kulbokas E."/>
            <person name="Labutti K."/>
            <person name="Lama D."/>
            <person name="Landers T."/>
            <person name="Leger J."/>
            <person name="Levine S."/>
            <person name="Lewis D."/>
            <person name="Lewis T."/>
            <person name="Lindblad-toh K."/>
            <person name="Liu X."/>
            <person name="Lokyitsang T."/>
            <person name="Lokyitsang Y."/>
            <person name="Lucien O."/>
            <person name="Lui A."/>
            <person name="Ma L.J."/>
            <person name="Mabbitt R."/>
            <person name="Macdonald J."/>
            <person name="Maclean C."/>
            <person name="Major J."/>
            <person name="Manning J."/>
            <person name="Marabella R."/>
            <person name="Maru K."/>
            <person name="Matthews C."/>
            <person name="Mauceli E."/>
            <person name="Mccarthy M."/>
            <person name="Mcdonough S."/>
            <person name="Mcghee T."/>
            <person name="Meldrim J."/>
            <person name="Meneus L."/>
            <person name="Mesirov J."/>
            <person name="Mihalev A."/>
            <person name="Mihova T."/>
            <person name="Mikkelsen T."/>
            <person name="Mlenga V."/>
            <person name="Moru K."/>
            <person name="Mozes J."/>
            <person name="Mulrain L."/>
            <person name="Munson G."/>
            <person name="Naylor J."/>
            <person name="Newes C."/>
            <person name="Nguyen C."/>
            <person name="Nguyen N."/>
            <person name="Nguyen T."/>
            <person name="Nicol R."/>
            <person name="Nielsen C."/>
            <person name="Nizzari M."/>
            <person name="Norbu C."/>
            <person name="Norbu N."/>
            <person name="O'donnell P."/>
            <person name="Okoawo O."/>
            <person name="O'leary S."/>
            <person name="Omotosho B."/>
            <person name="O'neill K."/>
            <person name="Osman S."/>
            <person name="Parker S."/>
            <person name="Perrin D."/>
            <person name="Phunkhang P."/>
            <person name="Piqani B."/>
            <person name="Purcell S."/>
            <person name="Rachupka T."/>
            <person name="Ramasamy U."/>
            <person name="Rameau R."/>
            <person name="Ray V."/>
            <person name="Raymond C."/>
            <person name="Retta R."/>
            <person name="Richardson S."/>
            <person name="Rise C."/>
            <person name="Rodriguez J."/>
            <person name="Rogers J."/>
            <person name="Rogov P."/>
            <person name="Rutman M."/>
            <person name="Schupbach R."/>
            <person name="Seaman C."/>
            <person name="Settipalli S."/>
            <person name="Sharpe T."/>
            <person name="Sheridan J."/>
            <person name="Sherpa N."/>
            <person name="Shi J."/>
            <person name="Smirnov S."/>
            <person name="Smith C."/>
            <person name="Sougnez C."/>
            <person name="Spencer B."/>
            <person name="Stalker J."/>
            <person name="Stange-thomann N."/>
            <person name="Stavropoulos S."/>
            <person name="Stetson K."/>
            <person name="Stone C."/>
            <person name="Stone S."/>
            <person name="Stubbs M."/>
            <person name="Talamas J."/>
            <person name="Tchuinga P."/>
            <person name="Tenzing P."/>
            <person name="Tesfaye S."/>
            <person name="Theodore J."/>
            <person name="Thoulutsang Y."/>
            <person name="Topham K."/>
            <person name="Towey S."/>
            <person name="Tsamla T."/>
            <person name="Tsomo N."/>
            <person name="Vallee D."/>
            <person name="Vassiliev H."/>
            <person name="Venkataraman V."/>
            <person name="Vinson J."/>
            <person name="Vo A."/>
            <person name="Wade C."/>
            <person name="Wang S."/>
            <person name="Wangchuk T."/>
            <person name="Wangdi T."/>
            <person name="Whittaker C."/>
            <person name="Wilkinson J."/>
            <person name="Wu Y."/>
            <person name="Wyman D."/>
            <person name="Yadav S."/>
            <person name="Yang S."/>
            <person name="Yang X."/>
            <person name="Yeager S."/>
            <person name="Yee E."/>
            <person name="Young G."/>
            <person name="Zainoun J."/>
            <person name="Zembeck L."/>
            <person name="Zimmer A."/>
            <person name="Zody M."/>
            <person name="Lander E."/>
        </authorList>
    </citation>
    <scope>NUCLEOTIDE SEQUENCE [LARGE SCALE GENOMIC DNA]</scope>
</reference>
<evidence type="ECO:0000259" key="15">
    <source>
        <dbReference type="PROSITE" id="PS50234"/>
    </source>
</evidence>
<keyword evidence="8" id="KW-0106">Calcium</keyword>
<evidence type="ECO:0000256" key="7">
    <source>
        <dbReference type="ARBA" id="ARBA00022729"/>
    </source>
</evidence>
<dbReference type="STRING" id="51511.ENSCSAVP00000015350"/>
<evidence type="ECO:0000256" key="3">
    <source>
        <dbReference type="ARBA" id="ARBA00022448"/>
    </source>
</evidence>
<keyword evidence="13" id="KW-0325">Glycoprotein</keyword>
<dbReference type="InterPro" id="IPR013608">
    <property type="entry name" value="VWA_N"/>
</dbReference>
<evidence type="ECO:0000256" key="5">
    <source>
        <dbReference type="ARBA" id="ARBA00022673"/>
    </source>
</evidence>
<keyword evidence="4" id="KW-0109">Calcium transport</keyword>
<dbReference type="PANTHER" id="PTHR10166:SF37">
    <property type="entry name" value="STOLID, ISOFORM H"/>
    <property type="match status" value="1"/>
</dbReference>
<keyword evidence="6" id="KW-0812">Transmembrane</keyword>
<evidence type="ECO:0000256" key="12">
    <source>
        <dbReference type="ARBA" id="ARBA00023136"/>
    </source>
</evidence>
<evidence type="ECO:0000256" key="10">
    <source>
        <dbReference type="ARBA" id="ARBA00022989"/>
    </source>
</evidence>
<dbReference type="Ensembl" id="ENSCSAVT00000015526.1">
    <property type="protein sequence ID" value="ENSCSAVP00000015350.1"/>
    <property type="gene ID" value="ENSCSAVG00000009011.1"/>
</dbReference>
<sequence>MQFKRNLELDETLKWQYFGSTEGYLRVYPGFQWLMRAGPHNQLNIYDCRTRLWYTQSTTYPKDMIILLDSSGSMKGLKKSIALDAVSALLDTLGDNDFFNVFTFSSEVRPVEECFNTTLMRADRTNKENVLTKLQSMNTTEIARFDLALKQAFDIIGAYHGPREGSGCDSEIMLITDGAPENYKDLFDEARNKSVSKKQFRLFAYLVGQEKNYLQPVKEMACNNNGFFTQVKSPNGVTEQVLHHVNVMNRPLAFLGDHHVTWTKAYFDTTNGDEGFGLISTRSFAHGLIEL</sequence>
<proteinExistence type="inferred from homology"/>
<comment type="similarity">
    <text evidence="2">Belongs to the calcium channel subunit alpha-2/delta family.</text>
</comment>
<dbReference type="SMART" id="SM00327">
    <property type="entry name" value="VWA"/>
    <property type="match status" value="1"/>
</dbReference>
<accession>H2ZCN4</accession>
<evidence type="ECO:0000256" key="14">
    <source>
        <dbReference type="ARBA" id="ARBA00023303"/>
    </source>
</evidence>
<dbReference type="InterPro" id="IPR051173">
    <property type="entry name" value="Ca_channel_alpha-2/delta"/>
</dbReference>
<dbReference type="GO" id="GO:0005891">
    <property type="term" value="C:voltage-gated calcium channel complex"/>
    <property type="evidence" value="ECO:0007669"/>
    <property type="project" value="TreeGrafter"/>
</dbReference>
<dbReference type="AlphaFoldDB" id="H2ZCN4"/>
<reference evidence="16" key="2">
    <citation type="submission" date="2025-08" db="UniProtKB">
        <authorList>
            <consortium name="Ensembl"/>
        </authorList>
    </citation>
    <scope>IDENTIFICATION</scope>
</reference>
<dbReference type="PANTHER" id="PTHR10166">
    <property type="entry name" value="VOLTAGE-DEPENDENT CALCIUM CHANNEL SUBUNIT ALPHA-2/DELTA-RELATED"/>
    <property type="match status" value="1"/>
</dbReference>
<comment type="subcellular location">
    <subcellularLocation>
        <location evidence="1">Membrane</location>
        <topology evidence="1">Single-pass type I membrane protein</topology>
    </subcellularLocation>
</comment>
<dbReference type="Proteomes" id="UP000007875">
    <property type="component" value="Unassembled WGS sequence"/>
</dbReference>
<organism evidence="16 17">
    <name type="scientific">Ciona savignyi</name>
    <name type="common">Pacific transparent sea squirt</name>
    <dbReference type="NCBI Taxonomy" id="51511"/>
    <lineage>
        <taxon>Eukaryota</taxon>
        <taxon>Metazoa</taxon>
        <taxon>Chordata</taxon>
        <taxon>Tunicata</taxon>
        <taxon>Ascidiacea</taxon>
        <taxon>Phlebobranchia</taxon>
        <taxon>Cionidae</taxon>
        <taxon>Ciona</taxon>
    </lineage>
</organism>
<dbReference type="PROSITE" id="PS50234">
    <property type="entry name" value="VWFA"/>
    <property type="match status" value="1"/>
</dbReference>
<evidence type="ECO:0000256" key="1">
    <source>
        <dbReference type="ARBA" id="ARBA00004479"/>
    </source>
</evidence>
<evidence type="ECO:0000256" key="13">
    <source>
        <dbReference type="ARBA" id="ARBA00023180"/>
    </source>
</evidence>
<dbReference type="Pfam" id="PF00092">
    <property type="entry name" value="VWA"/>
    <property type="match status" value="1"/>
</dbReference>
<evidence type="ECO:0000256" key="11">
    <source>
        <dbReference type="ARBA" id="ARBA00023065"/>
    </source>
</evidence>
<dbReference type="Gene3D" id="3.40.50.410">
    <property type="entry name" value="von Willebrand factor, type A domain"/>
    <property type="match status" value="1"/>
</dbReference>
<dbReference type="HOGENOM" id="CLU_956315_0_0_1"/>
<keyword evidence="11" id="KW-0406">Ion transport</keyword>
<dbReference type="SUPFAM" id="SSF53300">
    <property type="entry name" value="vWA-like"/>
    <property type="match status" value="1"/>
</dbReference>
<evidence type="ECO:0000313" key="17">
    <source>
        <dbReference type="Proteomes" id="UP000007875"/>
    </source>
</evidence>
<evidence type="ECO:0000256" key="2">
    <source>
        <dbReference type="ARBA" id="ARBA00007060"/>
    </source>
</evidence>
<keyword evidence="7" id="KW-0732">Signal</keyword>
<evidence type="ECO:0000313" key="16">
    <source>
        <dbReference type="Ensembl" id="ENSCSAVP00000015350.1"/>
    </source>
</evidence>
<keyword evidence="17" id="KW-1185">Reference proteome</keyword>
<protein>
    <recommendedName>
        <fullName evidence="15">VWFA domain-containing protein</fullName>
    </recommendedName>
</protein>
<keyword evidence="10" id="KW-1133">Transmembrane helix</keyword>
<keyword evidence="14" id="KW-0407">Ion channel</keyword>
<dbReference type="GO" id="GO:0005245">
    <property type="term" value="F:voltage-gated calcium channel activity"/>
    <property type="evidence" value="ECO:0007669"/>
    <property type="project" value="TreeGrafter"/>
</dbReference>
<keyword evidence="9" id="KW-0851">Voltage-gated channel</keyword>
<evidence type="ECO:0000256" key="6">
    <source>
        <dbReference type="ARBA" id="ARBA00022692"/>
    </source>
</evidence>
<dbReference type="InterPro" id="IPR002035">
    <property type="entry name" value="VWF_A"/>
</dbReference>
<keyword evidence="12" id="KW-0472">Membrane</keyword>
<feature type="domain" description="VWFA" evidence="15">
    <location>
        <begin position="63"/>
        <end position="245"/>
    </location>
</feature>
<evidence type="ECO:0000256" key="4">
    <source>
        <dbReference type="ARBA" id="ARBA00022568"/>
    </source>
</evidence>
<evidence type="ECO:0000256" key="8">
    <source>
        <dbReference type="ARBA" id="ARBA00022837"/>
    </source>
</evidence>
<keyword evidence="5" id="KW-0107">Calcium channel</keyword>
<evidence type="ECO:0000256" key="9">
    <source>
        <dbReference type="ARBA" id="ARBA00022882"/>
    </source>
</evidence>
<reference evidence="16" key="3">
    <citation type="submission" date="2025-09" db="UniProtKB">
        <authorList>
            <consortium name="Ensembl"/>
        </authorList>
    </citation>
    <scope>IDENTIFICATION</scope>
</reference>
<dbReference type="GeneTree" id="ENSGT00940000166626"/>
<dbReference type="InParanoid" id="H2ZCN4"/>
<name>H2ZCN4_CIOSA</name>
<dbReference type="eggNOG" id="KOG2353">
    <property type="taxonomic scope" value="Eukaryota"/>
</dbReference>
<dbReference type="InterPro" id="IPR036465">
    <property type="entry name" value="vWFA_dom_sf"/>
</dbReference>
<keyword evidence="3" id="KW-0813">Transport</keyword>
<dbReference type="Pfam" id="PF08399">
    <property type="entry name" value="VWA_N"/>
    <property type="match status" value="1"/>
</dbReference>